<comment type="similarity">
    <text evidence="2">Belongs to the eIF-2B gamma/epsilon subunits family.</text>
</comment>
<comment type="subcellular location">
    <subcellularLocation>
        <location evidence="1">Cytoplasm</location>
        <location evidence="1">Cytosol</location>
    </subcellularLocation>
</comment>
<evidence type="ECO:0000313" key="8">
    <source>
        <dbReference type="EMBL" id="MBY69647.1"/>
    </source>
</evidence>
<evidence type="ECO:0000256" key="2">
    <source>
        <dbReference type="ARBA" id="ARBA00007878"/>
    </source>
</evidence>
<dbReference type="SMART" id="SM00515">
    <property type="entry name" value="eIF5C"/>
    <property type="match status" value="1"/>
</dbReference>
<dbReference type="CDD" id="cd11558">
    <property type="entry name" value="W2_eIF2B_epsilon"/>
    <property type="match status" value="1"/>
</dbReference>
<sequence length="633" mass="71629">MSSKVEKQDVLQAVVVASFFHKNFWPAAGKDDSCLVPMVNKPLLYYTLDLLESSGIVDVVLFCSSCSTDRIKTFVRDTSFHRLNVTYSSSDTCRSFGDVLRHLDACALIRNDFVLLWGNVIGKLSLLPLVKQFKELRQRDKGAVMTLIYQQGNSDTGQTLVLSSDSHRVLFHNKSRGKINLPLELVLNETVQIRRDLLETNIAICSTAVPPLFADNFDFQTKDDFVKGLLINEEILNSTLYVHIIDKGYVNEVFDWPSYQKASHDILHRWSYPQVPEIIDKYSLRYGNVYFGENLKLALTCDVGNDTVIGSDSIFGNGTSIFKSIIGKNCNIGNNVVIENSYLFNGVNVKDNSVIQYSVIGENCLIKENSTIIDSCILGSNVVIESTTELKQKQLCSSNFNNKMIKLSPKAYVYDAENDSDSDGEQETSGLRYHKKSCSSYSYSSSDNDDTASIVASIPDDTCMFYSEVVDSLIRGFEDHVHCDNLILEINSSRYAYNINYREANFQVIRAMLTLNNKAELKALNQVRYYAQLQSQLDYFMPVLKNYIKNMDSCEDCLSAIEDVAKCEDMLNTVVVKVIHHLYDMNVLSEESILKWHQKDEDGPFSKIIRDKTSKLVEWLKDAEEETDSDDSS</sequence>
<dbReference type="InterPro" id="IPR016024">
    <property type="entry name" value="ARM-type_fold"/>
</dbReference>
<dbReference type="Gene3D" id="1.25.40.180">
    <property type="match status" value="1"/>
</dbReference>
<evidence type="ECO:0000256" key="5">
    <source>
        <dbReference type="ARBA" id="ARBA00044345"/>
    </source>
</evidence>
<dbReference type="GO" id="GO:0005829">
    <property type="term" value="C:cytosol"/>
    <property type="evidence" value="ECO:0007669"/>
    <property type="project" value="UniProtKB-SubCell"/>
</dbReference>
<dbReference type="InterPro" id="IPR056764">
    <property type="entry name" value="LbH_EIF2B3/5"/>
</dbReference>
<dbReference type="GO" id="GO:0003743">
    <property type="term" value="F:translation initiation factor activity"/>
    <property type="evidence" value="ECO:0007669"/>
    <property type="project" value="UniProtKB-KW"/>
</dbReference>
<evidence type="ECO:0000256" key="6">
    <source>
        <dbReference type="ARBA" id="ARBA00046432"/>
    </source>
</evidence>
<dbReference type="FunFam" id="1.25.40.180:FF:000022">
    <property type="entry name" value="Translation initiation factor eIF-2B epsilon subunit"/>
    <property type="match status" value="1"/>
</dbReference>
<dbReference type="SUPFAM" id="SSF53448">
    <property type="entry name" value="Nucleotide-diphospho-sugar transferases"/>
    <property type="match status" value="1"/>
</dbReference>
<reference evidence="10" key="2">
    <citation type="submission" date="2025-04" db="UniProtKB">
        <authorList>
            <consortium name="RefSeq"/>
        </authorList>
    </citation>
    <scope>IDENTIFICATION</scope>
    <source>
        <tissue evidence="10">Whole body</tissue>
    </source>
</reference>
<dbReference type="Gene3D" id="2.160.10.10">
    <property type="entry name" value="Hexapeptide repeat proteins"/>
    <property type="match status" value="1"/>
</dbReference>
<keyword evidence="3" id="KW-0963">Cytoplasm</keyword>
<evidence type="ECO:0000313" key="10">
    <source>
        <dbReference type="RefSeq" id="XP_025407207.1"/>
    </source>
</evidence>
<dbReference type="PROSITE" id="PS51363">
    <property type="entry name" value="W2"/>
    <property type="match status" value="1"/>
</dbReference>
<dbReference type="RefSeq" id="XP_025407207.1">
    <property type="nucleotide sequence ID" value="XM_025551422.1"/>
</dbReference>
<dbReference type="InterPro" id="IPR003307">
    <property type="entry name" value="W2_domain"/>
</dbReference>
<evidence type="ECO:0000313" key="9">
    <source>
        <dbReference type="Proteomes" id="UP000694846"/>
    </source>
</evidence>
<dbReference type="GO" id="GO:0031369">
    <property type="term" value="F:translation initiation factor binding"/>
    <property type="evidence" value="ECO:0007669"/>
    <property type="project" value="InterPro"/>
</dbReference>
<reference evidence="8" key="1">
    <citation type="submission" date="2018-04" db="EMBL/GenBank/DDBJ databases">
        <title>Transcriptome assembly of Sipha flava.</title>
        <authorList>
            <person name="Scully E.D."/>
            <person name="Geib S.M."/>
            <person name="Palmer N.A."/>
            <person name="Koch K."/>
            <person name="Bradshaw J."/>
            <person name="Heng-Moss T."/>
            <person name="Sarath G."/>
        </authorList>
    </citation>
    <scope>NUCLEOTIDE SEQUENCE</scope>
</reference>
<keyword evidence="9" id="KW-1185">Reference proteome</keyword>
<dbReference type="OrthoDB" id="424572at2759"/>
<feature type="domain" description="W2" evidence="7">
    <location>
        <begin position="459"/>
        <end position="630"/>
    </location>
</feature>
<evidence type="ECO:0000256" key="4">
    <source>
        <dbReference type="ARBA" id="ARBA00044144"/>
    </source>
</evidence>
<dbReference type="Pfam" id="PF25084">
    <property type="entry name" value="LbH_EIF2B"/>
    <property type="match status" value="1"/>
</dbReference>
<dbReference type="Proteomes" id="UP000694846">
    <property type="component" value="Unplaced"/>
</dbReference>
<dbReference type="InterPro" id="IPR051956">
    <property type="entry name" value="eIF2B_epsilon"/>
</dbReference>
<dbReference type="SUPFAM" id="SSF48371">
    <property type="entry name" value="ARM repeat"/>
    <property type="match status" value="1"/>
</dbReference>
<dbReference type="InterPro" id="IPR029044">
    <property type="entry name" value="Nucleotide-diphossugar_trans"/>
</dbReference>
<keyword evidence="8 10" id="KW-0396">Initiation factor</keyword>
<organism evidence="8">
    <name type="scientific">Sipha flava</name>
    <name type="common">yellow sugarcane aphid</name>
    <dbReference type="NCBI Taxonomy" id="143950"/>
    <lineage>
        <taxon>Eukaryota</taxon>
        <taxon>Metazoa</taxon>
        <taxon>Ecdysozoa</taxon>
        <taxon>Arthropoda</taxon>
        <taxon>Hexapoda</taxon>
        <taxon>Insecta</taxon>
        <taxon>Pterygota</taxon>
        <taxon>Neoptera</taxon>
        <taxon>Paraneoptera</taxon>
        <taxon>Hemiptera</taxon>
        <taxon>Sternorrhyncha</taxon>
        <taxon>Aphidomorpha</taxon>
        <taxon>Aphidoidea</taxon>
        <taxon>Aphididae</taxon>
        <taxon>Sipha</taxon>
    </lineage>
</organism>
<evidence type="ECO:0000256" key="1">
    <source>
        <dbReference type="ARBA" id="ARBA00004514"/>
    </source>
</evidence>
<evidence type="ECO:0000259" key="7">
    <source>
        <dbReference type="PROSITE" id="PS51363"/>
    </source>
</evidence>
<gene>
    <name evidence="8" type="primary">Eif2b5</name>
    <name evidence="10" type="synonym">LOC112681158</name>
    <name evidence="8" type="ORF">g.52036</name>
</gene>
<keyword evidence="8 10" id="KW-0648">Protein biosynthesis</keyword>
<name>A0A2S2PVS7_9HEMI</name>
<dbReference type="PANTHER" id="PTHR45887:SF1">
    <property type="entry name" value="TRANSLATION INITIATION FACTOR EIF-2B SUBUNIT EPSILON"/>
    <property type="match status" value="1"/>
</dbReference>
<dbReference type="Pfam" id="PF02020">
    <property type="entry name" value="W2"/>
    <property type="match status" value="1"/>
</dbReference>
<dbReference type="EMBL" id="GGMS01000444">
    <property type="protein sequence ID" value="MBY69647.1"/>
    <property type="molecule type" value="Transcribed_RNA"/>
</dbReference>
<accession>A0A2S2PVS7</accession>
<evidence type="ECO:0000256" key="3">
    <source>
        <dbReference type="ARBA" id="ARBA00022490"/>
    </source>
</evidence>
<protein>
    <recommendedName>
        <fullName evidence="4">Translation initiation factor eIF2B subunit epsilon</fullName>
    </recommendedName>
    <alternativeName>
        <fullName evidence="5">eIF2B GDP-GTP exchange factor subunit epsilon</fullName>
    </alternativeName>
</protein>
<dbReference type="InterPro" id="IPR044123">
    <property type="entry name" value="W2_eIF2B_epsilon"/>
</dbReference>
<dbReference type="Gene3D" id="3.90.550.10">
    <property type="entry name" value="Spore Coat Polysaccharide Biosynthesis Protein SpsA, Chain A"/>
    <property type="match status" value="1"/>
</dbReference>
<dbReference type="GO" id="GO:0005085">
    <property type="term" value="F:guanyl-nucleotide exchange factor activity"/>
    <property type="evidence" value="ECO:0007669"/>
    <property type="project" value="InterPro"/>
</dbReference>
<dbReference type="AlphaFoldDB" id="A0A2S2PVS7"/>
<dbReference type="PANTHER" id="PTHR45887">
    <property type="entry name" value="TRANSLATION INITIATION FACTOR EIF-2B SUBUNIT EPSILON"/>
    <property type="match status" value="1"/>
</dbReference>
<dbReference type="GO" id="GO:0005851">
    <property type="term" value="C:eukaryotic translation initiation factor 2B complex"/>
    <property type="evidence" value="ECO:0007669"/>
    <property type="project" value="TreeGrafter"/>
</dbReference>
<proteinExistence type="inferred from homology"/>
<comment type="subunit">
    <text evidence="6">Component of the translation initiation factor 2B (eIF2B) complex which is a heterodecamer of two sets of five different subunits: alpha, beta, gamma, delta and epsilon. Subunits alpha, beta and delta comprise a regulatory subcomplex and subunits epsilon and gamma comprise a catalytic subcomplex. Within the complex, the hexameric regulatory complex resides at the center, with the two heterodimeric catalytic subcomplexes bound on opposite sides.</text>
</comment>